<dbReference type="RefSeq" id="WP_140963761.1">
    <property type="nucleotide sequence ID" value="NZ_VEVQ02000012.1"/>
</dbReference>
<keyword evidence="2" id="KW-0418">Kinase</keyword>
<evidence type="ECO:0000313" key="3">
    <source>
        <dbReference type="Proteomes" id="UP000817854"/>
    </source>
</evidence>
<reference evidence="2" key="2">
    <citation type="submission" date="2020-02" db="EMBL/GenBank/DDBJ databases">
        <title>Flavobacterium profundi sp. nov., isolated from a deep-sea seamount.</title>
        <authorList>
            <person name="Zhang D.-C."/>
        </authorList>
    </citation>
    <scope>NUCLEOTIDE SEQUENCE</scope>
    <source>
        <strain evidence="2">EC11</strain>
    </source>
</reference>
<evidence type="ECO:0000259" key="1">
    <source>
        <dbReference type="Pfam" id="PF19783"/>
    </source>
</evidence>
<keyword evidence="2" id="KW-0808">Transferase</keyword>
<feature type="domain" description="DUF6268" evidence="1">
    <location>
        <begin position="18"/>
        <end position="300"/>
    </location>
</feature>
<organism evidence="2 3">
    <name type="scientific">Flavobacterium jejuense</name>
    <dbReference type="NCBI Taxonomy" id="1544455"/>
    <lineage>
        <taxon>Bacteria</taxon>
        <taxon>Pseudomonadati</taxon>
        <taxon>Bacteroidota</taxon>
        <taxon>Flavobacteriia</taxon>
        <taxon>Flavobacteriales</taxon>
        <taxon>Flavobacteriaceae</taxon>
        <taxon>Flavobacterium</taxon>
    </lineage>
</organism>
<dbReference type="Proteomes" id="UP000817854">
    <property type="component" value="Unassembled WGS sequence"/>
</dbReference>
<dbReference type="GO" id="GO:0016301">
    <property type="term" value="F:kinase activity"/>
    <property type="evidence" value="ECO:0007669"/>
    <property type="project" value="UniProtKB-KW"/>
</dbReference>
<gene>
    <name evidence="2" type="ORF">FIA58_016325</name>
</gene>
<accession>A0ABX0IVP0</accession>
<name>A0ABX0IVP0_9FLAO</name>
<dbReference type="InterPro" id="IPR046235">
    <property type="entry name" value="DUF6268"/>
</dbReference>
<dbReference type="EMBL" id="VEVQ02000012">
    <property type="protein sequence ID" value="NHN27250.1"/>
    <property type="molecule type" value="Genomic_DNA"/>
</dbReference>
<comment type="caution">
    <text evidence="2">The sequence shown here is derived from an EMBL/GenBank/DDBJ whole genome shotgun (WGS) entry which is preliminary data.</text>
</comment>
<sequence length="301" mass="33302">MKTISFITLLLLLIMTVKTIAQVSIKTEYFGLSSYKDNDGNKVGNSKGSAMIYKGSIKIPISVKFSKDSLATIWGVDASGVYAALNNKNFSQNLVVSDITNVQLSVFNVRQLNKRWSLIAFAGAGIYTSETQFSKIKSNNFLGNGGAIFVKKINPKLELGGGLALTNTLGYPMLFPAIYVNYNYEEQYIFRVSMLNGFQGSAGYSFNKTVSLSLIAEMNGQLALLKKDGKDAMFTHQYLVSGLRPEIKITDNISLPITLGVNAIRSVYFNDRTLKSIFDESITNSKFDFSPYLSAEINYKF</sequence>
<keyword evidence="3" id="KW-1185">Reference proteome</keyword>
<proteinExistence type="predicted"/>
<evidence type="ECO:0000313" key="2">
    <source>
        <dbReference type="EMBL" id="NHN27250.1"/>
    </source>
</evidence>
<reference evidence="2" key="1">
    <citation type="submission" date="2019-05" db="EMBL/GenBank/DDBJ databases">
        <authorList>
            <person name="Lianzixin W."/>
        </authorList>
    </citation>
    <scope>NUCLEOTIDE SEQUENCE</scope>
    <source>
        <strain evidence="2">EC11</strain>
    </source>
</reference>
<dbReference type="Pfam" id="PF19783">
    <property type="entry name" value="DUF6268"/>
    <property type="match status" value="1"/>
</dbReference>
<protein>
    <submittedName>
        <fullName evidence="2">Histidine kinase</fullName>
    </submittedName>
</protein>